<reference evidence="9 12" key="1">
    <citation type="journal article" date="2015" name="Parasit. Vectors">
        <title>Draft genome of the scabies mite.</title>
        <authorList>
            <person name="Rider S.D.Jr."/>
            <person name="Morgan M.S."/>
            <person name="Arlian L.G."/>
        </authorList>
    </citation>
    <scope>NUCLEOTIDE SEQUENCE [LARGE SCALE GENOMIC DNA]</scope>
    <source>
        <strain evidence="9">Arlian Lab</strain>
    </source>
</reference>
<reference evidence="11" key="2">
    <citation type="journal article" date="2020" name="PLoS Negl. Trop. Dis.">
        <title>High-quality nuclear genome for Sarcoptes scabiei-A critical resource for a neglected parasite.</title>
        <authorList>
            <person name="Korhonen P.K."/>
            <person name="Gasser R.B."/>
            <person name="Ma G."/>
            <person name="Wang T."/>
            <person name="Stroehlein A.J."/>
            <person name="Young N.D."/>
            <person name="Ang C.S."/>
            <person name="Fernando D.D."/>
            <person name="Lu H.C."/>
            <person name="Taylor S."/>
            <person name="Reynolds S.L."/>
            <person name="Mofiz E."/>
            <person name="Najaraj S.H."/>
            <person name="Gowda H."/>
            <person name="Madugundu A."/>
            <person name="Renuse S."/>
            <person name="Holt D."/>
            <person name="Pandey A."/>
            <person name="Papenfuss A.T."/>
            <person name="Fischer K."/>
        </authorList>
    </citation>
    <scope>NUCLEOTIDE SEQUENCE [LARGE SCALE GENOMIC DNA]</scope>
</reference>
<dbReference type="VEuPathDB" id="VectorBase:SSCA002210"/>
<protein>
    <submittedName>
        <fullName evidence="8">Solute carrier family 13 member 5</fullName>
    </submittedName>
    <submittedName>
        <fullName evidence="9">Solute carrier family 13-like protein 2</fullName>
    </submittedName>
</protein>
<name>A0A131ZT42_SARSC</name>
<evidence type="ECO:0000256" key="5">
    <source>
        <dbReference type="ARBA" id="ARBA00022989"/>
    </source>
</evidence>
<organism evidence="9 12">
    <name type="scientific">Sarcoptes scabiei</name>
    <name type="common">Itch mite</name>
    <name type="synonym">Acarus scabiei</name>
    <dbReference type="NCBI Taxonomy" id="52283"/>
    <lineage>
        <taxon>Eukaryota</taxon>
        <taxon>Metazoa</taxon>
        <taxon>Ecdysozoa</taxon>
        <taxon>Arthropoda</taxon>
        <taxon>Chelicerata</taxon>
        <taxon>Arachnida</taxon>
        <taxon>Acari</taxon>
        <taxon>Acariformes</taxon>
        <taxon>Sarcoptiformes</taxon>
        <taxon>Astigmata</taxon>
        <taxon>Psoroptidia</taxon>
        <taxon>Sarcoptoidea</taxon>
        <taxon>Sarcoptidae</taxon>
        <taxon>Sarcoptinae</taxon>
        <taxon>Sarcoptes</taxon>
    </lineage>
</organism>
<dbReference type="Proteomes" id="UP000070412">
    <property type="component" value="Unassembled WGS sequence"/>
</dbReference>
<feature type="transmembrane region" description="Helical" evidence="7">
    <location>
        <begin position="470"/>
        <end position="496"/>
    </location>
</feature>
<evidence type="ECO:0000313" key="10">
    <source>
        <dbReference type="EnsemblMetazoa" id="KAF7489575.1"/>
    </source>
</evidence>
<dbReference type="EnsemblMetazoa" id="SSS_8923s_mrna">
    <property type="protein sequence ID" value="KAF7489575.1"/>
    <property type="gene ID" value="SSS_8923"/>
</dbReference>
<dbReference type="EMBL" id="JXLN01000270">
    <property type="protein sequence ID" value="KPL97330.1"/>
    <property type="molecule type" value="Genomic_DNA"/>
</dbReference>
<evidence type="ECO:0000256" key="7">
    <source>
        <dbReference type="SAM" id="Phobius"/>
    </source>
</evidence>
<feature type="transmembrane region" description="Helical" evidence="7">
    <location>
        <begin position="508"/>
        <end position="528"/>
    </location>
</feature>
<dbReference type="GO" id="GO:0015137">
    <property type="term" value="F:citrate transmembrane transporter activity"/>
    <property type="evidence" value="ECO:0007669"/>
    <property type="project" value="TreeGrafter"/>
</dbReference>
<reference evidence="10" key="4">
    <citation type="submission" date="2022-06" db="UniProtKB">
        <authorList>
            <consortium name="EnsemblMetazoa"/>
        </authorList>
    </citation>
    <scope>IDENTIFICATION</scope>
</reference>
<dbReference type="GO" id="GO:0005886">
    <property type="term" value="C:plasma membrane"/>
    <property type="evidence" value="ECO:0007669"/>
    <property type="project" value="TreeGrafter"/>
</dbReference>
<feature type="transmembrane region" description="Helical" evidence="7">
    <location>
        <begin position="260"/>
        <end position="284"/>
    </location>
</feature>
<keyword evidence="11" id="KW-1185">Reference proteome</keyword>
<dbReference type="Pfam" id="PF00939">
    <property type="entry name" value="Na_sulph_symp"/>
    <property type="match status" value="1"/>
</dbReference>
<evidence type="ECO:0000256" key="4">
    <source>
        <dbReference type="ARBA" id="ARBA00022692"/>
    </source>
</evidence>
<dbReference type="PANTHER" id="PTHR10283:SF82">
    <property type="entry name" value="SOLUTE CARRIER FAMILY 13 MEMBER 2"/>
    <property type="match status" value="1"/>
</dbReference>
<evidence type="ECO:0000256" key="1">
    <source>
        <dbReference type="ARBA" id="ARBA00004141"/>
    </source>
</evidence>
<evidence type="ECO:0000256" key="2">
    <source>
        <dbReference type="ARBA" id="ARBA00006772"/>
    </source>
</evidence>
<dbReference type="GO" id="GO:0015141">
    <property type="term" value="F:succinate transmembrane transporter activity"/>
    <property type="evidence" value="ECO:0007669"/>
    <property type="project" value="TreeGrafter"/>
</dbReference>
<feature type="transmembrane region" description="Helical" evidence="7">
    <location>
        <begin position="123"/>
        <end position="142"/>
    </location>
</feature>
<keyword evidence="3" id="KW-0813">Transport</keyword>
<comment type="subcellular location">
    <subcellularLocation>
        <location evidence="1">Membrane</location>
        <topology evidence="1">Multi-pass membrane protein</topology>
    </subcellularLocation>
</comment>
<dbReference type="EMBL" id="WVUK01000064">
    <property type="protein sequence ID" value="KAF7489575.1"/>
    <property type="molecule type" value="Genomic_DNA"/>
</dbReference>
<evidence type="ECO:0000313" key="8">
    <source>
        <dbReference type="EMBL" id="KAF7489575.1"/>
    </source>
</evidence>
<feature type="transmembrane region" description="Helical" evidence="7">
    <location>
        <begin position="310"/>
        <end position="330"/>
    </location>
</feature>
<feature type="transmembrane region" description="Helical" evidence="7">
    <location>
        <begin position="40"/>
        <end position="64"/>
    </location>
</feature>
<dbReference type="PANTHER" id="PTHR10283">
    <property type="entry name" value="SOLUTE CARRIER FAMILY 13 MEMBER"/>
    <property type="match status" value="1"/>
</dbReference>
<evidence type="ECO:0000313" key="11">
    <source>
        <dbReference type="Proteomes" id="UP000070412"/>
    </source>
</evidence>
<keyword evidence="4 7" id="KW-0812">Transmembrane</keyword>
<keyword evidence="6 7" id="KW-0472">Membrane</keyword>
<dbReference type="InterPro" id="IPR031312">
    <property type="entry name" value="Na/sul_symport_CS"/>
</dbReference>
<comment type="similarity">
    <text evidence="2">Belongs to the SLC13A/DASS transporter (TC 2.A.47) family. NADC subfamily.</text>
</comment>
<keyword evidence="5 7" id="KW-1133">Transmembrane helix</keyword>
<feature type="transmembrane region" description="Helical" evidence="7">
    <location>
        <begin position="15"/>
        <end position="33"/>
    </location>
</feature>
<sequence length="551" mass="61609">MLRTYCSNLIKCKDGIITFITPLILSPLLLYSYDSMESRCAFVVLLMIIYWIFQPIPLAVTALLPVALFPLLGLADTEKACGPYLKSTNMLFMSSLIIAIAVESSNFHKRIAYKFLIKIGSDLRSLFAGFMLITMFLGIWIINTAATAMILPVADVVVGEIFDPILSSFSNQNQSMEQSIELMENHQKYNNDIENKNFHKKHNPIRKELEYVKRLLYICIAFSATIGGTTTLTSNGPNLVFQFVMDEFFTGVNDVDYTRWLLFCLPATILSVLSLWLFISIYYLRSKSVKQLRKLSKSTLIAKYEQLGSITFYELAVCSMFLMLIILWMFRDPRFLPGWARLLNHKIIPKDTTPAIFVVVLLFCIPSNPFGPYPSKSLLDWNYVQSKLAWGVILLRGGGFAVAETASSSGLATLIGKQLLKINQLPLWAVVISISFLASLTTELASNSAIASLFLPISGQLAMFLNQNPLLFIIPVTLSCSFAFVLPVGTPANALVATHAKLSPFDMLVPGLVAKILCTIIMFLNLYIVGVPTFDLNLQPDWINSTKLDRI</sequence>
<proteinExistence type="inferred from homology"/>
<evidence type="ECO:0000256" key="6">
    <source>
        <dbReference type="ARBA" id="ARBA00023136"/>
    </source>
</evidence>
<dbReference type="PROSITE" id="PS01271">
    <property type="entry name" value="NA_SULFATE"/>
    <property type="match status" value="1"/>
</dbReference>
<evidence type="ECO:0000313" key="12">
    <source>
        <dbReference type="Proteomes" id="UP000616769"/>
    </source>
</evidence>
<accession>A0A131ZT42</accession>
<dbReference type="InterPro" id="IPR001898">
    <property type="entry name" value="SLC13A/DASS"/>
</dbReference>
<evidence type="ECO:0000256" key="3">
    <source>
        <dbReference type="ARBA" id="ARBA00022448"/>
    </source>
</evidence>
<dbReference type="AlphaFoldDB" id="A0A131ZT42"/>
<reference evidence="8" key="3">
    <citation type="submission" date="2020-01" db="EMBL/GenBank/DDBJ databases">
        <authorList>
            <person name="Korhonen P.K.K."/>
            <person name="Guangxu M.G."/>
            <person name="Wang T.W."/>
            <person name="Stroehlein A.J.S."/>
            <person name="Young N.D."/>
            <person name="Ang C.-S.A."/>
            <person name="Fernando D.W.F."/>
            <person name="Lu H.L."/>
            <person name="Taylor S.T."/>
            <person name="Ehtesham M.E.M."/>
            <person name="Najaraj S.H.N."/>
            <person name="Harsha G.H.G."/>
            <person name="Madugundu A.M."/>
            <person name="Renuse S.R."/>
            <person name="Holt D.H."/>
            <person name="Pandey A.P."/>
            <person name="Papenfuss A.P."/>
            <person name="Gasser R.B.G."/>
            <person name="Fischer K.F."/>
        </authorList>
    </citation>
    <scope>NUCLEOTIDE SEQUENCE</scope>
    <source>
        <strain evidence="8">SSS_KF_BRIS2020</strain>
    </source>
</reference>
<dbReference type="OrthoDB" id="6493944at2759"/>
<evidence type="ECO:0000313" key="9">
    <source>
        <dbReference type="EMBL" id="KPL97330.1"/>
    </source>
</evidence>
<gene>
    <name evidence="9" type="ORF">QR98_0002550</name>
    <name evidence="8" type="ORF">SSS_8923</name>
</gene>
<feature type="transmembrane region" description="Helical" evidence="7">
    <location>
        <begin position="215"/>
        <end position="240"/>
    </location>
</feature>
<dbReference type="Proteomes" id="UP000616769">
    <property type="component" value="Unassembled WGS sequence"/>
</dbReference>